<comment type="caution">
    <text evidence="3">The sequence shown here is derived from an EMBL/GenBank/DDBJ whole genome shotgun (WGS) entry which is preliminary data.</text>
</comment>
<proteinExistence type="predicted"/>
<dbReference type="Proteomes" id="UP000619788">
    <property type="component" value="Unassembled WGS sequence"/>
</dbReference>
<keyword evidence="4" id="KW-1185">Reference proteome</keyword>
<gene>
    <name evidence="3" type="ORF">Psi01_55440</name>
</gene>
<dbReference type="RefSeq" id="WP_239128061.1">
    <property type="nucleotide sequence ID" value="NZ_BOOJ01000047.1"/>
</dbReference>
<keyword evidence="1" id="KW-0560">Oxidoreductase</keyword>
<dbReference type="Gene3D" id="2.30.110.10">
    <property type="entry name" value="Electron Transport, Fmn-binding Protein, Chain A"/>
    <property type="match status" value="1"/>
</dbReference>
<dbReference type="PANTHER" id="PTHR30466:SF1">
    <property type="entry name" value="FMN REDUCTASE (NADH) RUTF"/>
    <property type="match status" value="1"/>
</dbReference>
<evidence type="ECO:0000313" key="3">
    <source>
        <dbReference type="EMBL" id="GIH94914.1"/>
    </source>
</evidence>
<dbReference type="InterPro" id="IPR050268">
    <property type="entry name" value="NADH-dep_flavin_reductase"/>
</dbReference>
<evidence type="ECO:0000259" key="2">
    <source>
        <dbReference type="SMART" id="SM00903"/>
    </source>
</evidence>
<dbReference type="GO" id="GO:0010181">
    <property type="term" value="F:FMN binding"/>
    <property type="evidence" value="ECO:0007669"/>
    <property type="project" value="InterPro"/>
</dbReference>
<dbReference type="Pfam" id="PF01613">
    <property type="entry name" value="Flavin_Reduct"/>
    <property type="match status" value="1"/>
</dbReference>
<dbReference type="InterPro" id="IPR002563">
    <property type="entry name" value="Flavin_Rdtase-like_dom"/>
</dbReference>
<dbReference type="InterPro" id="IPR012349">
    <property type="entry name" value="Split_barrel_FMN-bd"/>
</dbReference>
<accession>A0A8J3SM89</accession>
<organism evidence="3 4">
    <name type="scientific">Planobispora siamensis</name>
    <dbReference type="NCBI Taxonomy" id="936338"/>
    <lineage>
        <taxon>Bacteria</taxon>
        <taxon>Bacillati</taxon>
        <taxon>Actinomycetota</taxon>
        <taxon>Actinomycetes</taxon>
        <taxon>Streptosporangiales</taxon>
        <taxon>Streptosporangiaceae</taxon>
        <taxon>Planobispora</taxon>
    </lineage>
</organism>
<evidence type="ECO:0000313" key="4">
    <source>
        <dbReference type="Proteomes" id="UP000619788"/>
    </source>
</evidence>
<dbReference type="SUPFAM" id="SSF50475">
    <property type="entry name" value="FMN-binding split barrel"/>
    <property type="match status" value="1"/>
</dbReference>
<dbReference type="SMART" id="SM00903">
    <property type="entry name" value="Flavin_Reduct"/>
    <property type="match status" value="1"/>
</dbReference>
<dbReference type="PANTHER" id="PTHR30466">
    <property type="entry name" value="FLAVIN REDUCTASE"/>
    <property type="match status" value="1"/>
</dbReference>
<protein>
    <recommendedName>
        <fullName evidence="2">Flavin reductase like domain-containing protein</fullName>
    </recommendedName>
</protein>
<evidence type="ECO:0000256" key="1">
    <source>
        <dbReference type="ARBA" id="ARBA00023002"/>
    </source>
</evidence>
<sequence>MQLHPSTASLETTDVRSLETTDARTLRDAFGTFATGVTVVTTGGSVPHAMTANSFTSVSLDPPLLLVCIGKGAVMHQHLGTKDFFGVSVLAAHQEKTARHFANRYRPLGAAQFEEVDWLPGDLTAVPLIADAVTGFECQVWRSYDGGDHTIFIGRVLSVYQREAGGLVVYRGRFQGISSELSAVTA</sequence>
<feature type="domain" description="Flavin reductase like" evidence="2">
    <location>
        <begin position="30"/>
        <end position="176"/>
    </location>
</feature>
<name>A0A8J3SM89_9ACTN</name>
<dbReference type="EMBL" id="BOOJ01000047">
    <property type="protein sequence ID" value="GIH94914.1"/>
    <property type="molecule type" value="Genomic_DNA"/>
</dbReference>
<dbReference type="GO" id="GO:0042602">
    <property type="term" value="F:riboflavin reductase (NADPH) activity"/>
    <property type="evidence" value="ECO:0007669"/>
    <property type="project" value="TreeGrafter"/>
</dbReference>
<reference evidence="3 4" key="1">
    <citation type="submission" date="2021-01" db="EMBL/GenBank/DDBJ databases">
        <title>Whole genome shotgun sequence of Planobispora siamensis NBRC 107568.</title>
        <authorList>
            <person name="Komaki H."/>
            <person name="Tamura T."/>
        </authorList>
    </citation>
    <scope>NUCLEOTIDE SEQUENCE [LARGE SCALE GENOMIC DNA]</scope>
    <source>
        <strain evidence="3 4">NBRC 107568</strain>
    </source>
</reference>
<dbReference type="AlphaFoldDB" id="A0A8J3SM89"/>